<dbReference type="EMBL" id="CP001698">
    <property type="protein sequence ID" value="ADN02326.1"/>
    <property type="molecule type" value="Genomic_DNA"/>
</dbReference>
<dbReference type="AlphaFoldDB" id="E0RUA5"/>
<dbReference type="Pfam" id="PF13377">
    <property type="entry name" value="Peripla_BP_3"/>
    <property type="match status" value="1"/>
</dbReference>
<keyword evidence="1" id="KW-0678">Repressor</keyword>
<evidence type="ECO:0000313" key="6">
    <source>
        <dbReference type="EMBL" id="ADN02326.1"/>
    </source>
</evidence>
<dbReference type="InterPro" id="IPR028082">
    <property type="entry name" value="Peripla_BP_I"/>
</dbReference>
<dbReference type="Gene3D" id="3.40.50.2300">
    <property type="match status" value="2"/>
</dbReference>
<dbReference type="CDD" id="cd06267">
    <property type="entry name" value="PBP1_LacI_sugar_binding-like"/>
    <property type="match status" value="1"/>
</dbReference>
<dbReference type="Proteomes" id="UP000001296">
    <property type="component" value="Chromosome"/>
</dbReference>
<dbReference type="PROSITE" id="PS50932">
    <property type="entry name" value="HTH_LACI_2"/>
    <property type="match status" value="1"/>
</dbReference>
<dbReference type="PANTHER" id="PTHR30146:SF148">
    <property type="entry name" value="HTH-TYPE TRANSCRIPTIONAL REPRESSOR PURR-RELATED"/>
    <property type="match status" value="1"/>
</dbReference>
<sequence>MGIAPLDYNVAMITQKDVARRAGVSIMTVSRVLNGSPNVRPETRERVLRAMEDLGYHPHSGARSLARRYIGSLGVVAPLPENIGLESNPYFVRLLQGIEWACIHQGYDLLISSQRRHDQEEFPYFRLYFERKVDGLIFLNAGFGDSHLEQIERYHIPSCVVGERPESPHVDVVDTKNREGVARLVEYVVAHGHSKIGFLHSTVATYHIVERFEGFKEALSRYGLRFREDWVFWGDFSEGSGAEALDRLLSLDDRPTALVCGTDSMAIGVIRRARERGVEIPGELSLTGFDNIPEARVVHPPLTTMEQPLVKMGECAAELLIERITHPELPARRELFETSLVEGGTVAPPRR</sequence>
<dbReference type="InterPro" id="IPR000843">
    <property type="entry name" value="HTH_LacI"/>
</dbReference>
<evidence type="ECO:0000313" key="7">
    <source>
        <dbReference type="Proteomes" id="UP000001296"/>
    </source>
</evidence>
<dbReference type="GO" id="GO:0000976">
    <property type="term" value="F:transcription cis-regulatory region binding"/>
    <property type="evidence" value="ECO:0007669"/>
    <property type="project" value="TreeGrafter"/>
</dbReference>
<dbReference type="GO" id="GO:0003700">
    <property type="term" value="F:DNA-binding transcription factor activity"/>
    <property type="evidence" value="ECO:0007669"/>
    <property type="project" value="TreeGrafter"/>
</dbReference>
<dbReference type="HOGENOM" id="CLU_037628_6_1_12"/>
<dbReference type="PaxDb" id="665571-STHERM_c13860"/>
<name>E0RUA5_WINT6</name>
<keyword evidence="2" id="KW-0805">Transcription regulation</keyword>
<dbReference type="KEGG" id="sta:STHERM_c13860"/>
<dbReference type="PRINTS" id="PR00036">
    <property type="entry name" value="HTHLACI"/>
</dbReference>
<protein>
    <submittedName>
        <fullName evidence="6">Transcriptional regulatory protein</fullName>
    </submittedName>
</protein>
<evidence type="ECO:0000256" key="1">
    <source>
        <dbReference type="ARBA" id="ARBA00022491"/>
    </source>
</evidence>
<reference key="1">
    <citation type="submission" date="2009-08" db="EMBL/GenBank/DDBJ databases">
        <title>The genome sequence of Spirochaeta thermophila DSM6192.</title>
        <authorList>
            <person name="Angelov A."/>
            <person name="Mientus M."/>
            <person name="Wittenberg S."/>
            <person name="Lehmann R."/>
            <person name="Liesegang H."/>
            <person name="Daniel R."/>
            <person name="Liebl W."/>
        </authorList>
    </citation>
    <scope>NUCLEOTIDE SEQUENCE</scope>
    <source>
        <strain>DSM 6192</strain>
    </source>
</reference>
<dbReference type="CDD" id="cd01392">
    <property type="entry name" value="HTH_LacI"/>
    <property type="match status" value="1"/>
</dbReference>
<reference evidence="6 7" key="2">
    <citation type="journal article" date="2010" name="J. Bacteriol.">
        <title>Genome sequence of the polysaccharide-degrading, thermophilic anaerobe Spirochaeta thermophila DSM 6192.</title>
        <authorList>
            <person name="Angelov A."/>
            <person name="Liebl S."/>
            <person name="Ballschmiter M."/>
            <person name="Bomeke M."/>
            <person name="Lehmann R."/>
            <person name="Liesegang H."/>
            <person name="Daniel R."/>
            <person name="Liebl W."/>
        </authorList>
    </citation>
    <scope>NUCLEOTIDE SEQUENCE [LARGE SCALE GENOMIC DNA]</scope>
    <source>
        <strain evidence="7">ATCC 49972 / DSM 6192 / RI 19.B1</strain>
    </source>
</reference>
<accession>E0RUA5</accession>
<dbReference type="InterPro" id="IPR010982">
    <property type="entry name" value="Lambda_DNA-bd_dom_sf"/>
</dbReference>
<dbReference type="SUPFAM" id="SSF47413">
    <property type="entry name" value="lambda repressor-like DNA-binding domains"/>
    <property type="match status" value="1"/>
</dbReference>
<proteinExistence type="predicted"/>
<organism evidence="6 7">
    <name type="scientific">Winmispira thermophila (strain ATCC 49972 / DSM 6192 / RI 19.B1)</name>
    <name type="common">Spirochaeta thermophila</name>
    <dbReference type="NCBI Taxonomy" id="665571"/>
    <lineage>
        <taxon>Bacteria</taxon>
        <taxon>Pseudomonadati</taxon>
        <taxon>Spirochaetota</taxon>
        <taxon>Spirochaetia</taxon>
        <taxon>Winmispirales</taxon>
        <taxon>Winmispiraceae</taxon>
        <taxon>Winmispira</taxon>
    </lineage>
</organism>
<dbReference type="InterPro" id="IPR046335">
    <property type="entry name" value="LacI/GalR-like_sensor"/>
</dbReference>
<dbReference type="Gene3D" id="1.10.260.40">
    <property type="entry name" value="lambda repressor-like DNA-binding domains"/>
    <property type="match status" value="1"/>
</dbReference>
<evidence type="ECO:0000259" key="5">
    <source>
        <dbReference type="PROSITE" id="PS50932"/>
    </source>
</evidence>
<evidence type="ECO:0000256" key="3">
    <source>
        <dbReference type="ARBA" id="ARBA00023125"/>
    </source>
</evidence>
<dbReference type="Pfam" id="PF00356">
    <property type="entry name" value="LacI"/>
    <property type="match status" value="1"/>
</dbReference>
<gene>
    <name evidence="6" type="ordered locus">STHERM_c13860</name>
</gene>
<dbReference type="SMART" id="SM00354">
    <property type="entry name" value="HTH_LACI"/>
    <property type="match status" value="1"/>
</dbReference>
<feature type="domain" description="HTH lacI-type" evidence="5">
    <location>
        <begin position="13"/>
        <end position="67"/>
    </location>
</feature>
<dbReference type="eggNOG" id="COG1609">
    <property type="taxonomic scope" value="Bacteria"/>
</dbReference>
<evidence type="ECO:0000256" key="2">
    <source>
        <dbReference type="ARBA" id="ARBA00023015"/>
    </source>
</evidence>
<dbReference type="PANTHER" id="PTHR30146">
    <property type="entry name" value="LACI-RELATED TRANSCRIPTIONAL REPRESSOR"/>
    <property type="match status" value="1"/>
</dbReference>
<keyword evidence="3" id="KW-0238">DNA-binding</keyword>
<keyword evidence="4" id="KW-0804">Transcription</keyword>
<evidence type="ECO:0000256" key="4">
    <source>
        <dbReference type="ARBA" id="ARBA00023163"/>
    </source>
</evidence>
<dbReference type="SUPFAM" id="SSF53822">
    <property type="entry name" value="Periplasmic binding protein-like I"/>
    <property type="match status" value="1"/>
</dbReference>